<feature type="domain" description="Reverse transcriptase/retrotransposon-derived protein RNase H-like" evidence="1">
    <location>
        <begin position="12"/>
        <end position="87"/>
    </location>
</feature>
<evidence type="ECO:0000259" key="1">
    <source>
        <dbReference type="Pfam" id="PF17919"/>
    </source>
</evidence>
<accession>A0A2P4XVW2</accession>
<reference evidence="2 3" key="1">
    <citation type="journal article" date="2017" name="Genome Biol. Evol.">
        <title>Phytophthora megakarya and P. palmivora, closely related causal agents of cacao black pod rot, underwent increases in genome sizes and gene numbers by different mechanisms.</title>
        <authorList>
            <person name="Ali S.S."/>
            <person name="Shao J."/>
            <person name="Lary D.J."/>
            <person name="Kronmiller B."/>
            <person name="Shen D."/>
            <person name="Strem M.D."/>
            <person name="Amoako-Attah I."/>
            <person name="Akrofi A.Y."/>
            <person name="Begoude B.A."/>
            <person name="Ten Hoopen G.M."/>
            <person name="Coulibaly K."/>
            <person name="Kebe B.I."/>
            <person name="Melnick R.L."/>
            <person name="Guiltinan M.J."/>
            <person name="Tyler B.M."/>
            <person name="Meinhardt L.W."/>
            <person name="Bailey B.A."/>
        </authorList>
    </citation>
    <scope>NUCLEOTIDE SEQUENCE [LARGE SCALE GENOMIC DNA]</scope>
    <source>
        <strain evidence="3">sbr112.9</strain>
    </source>
</reference>
<dbReference type="Proteomes" id="UP000237271">
    <property type="component" value="Unassembled WGS sequence"/>
</dbReference>
<sequence>MGTALRKVGTTSTAFATLNNKIGTAQILQHLMPPTIYVSNWATSAALMQEHDGIYKLVTFTSRTFKLNDINYGMVDKEVLSLLRILDTC</sequence>
<name>A0A2P4XVW2_9STRA</name>
<organism evidence="2 3">
    <name type="scientific">Phytophthora palmivora</name>
    <dbReference type="NCBI Taxonomy" id="4796"/>
    <lineage>
        <taxon>Eukaryota</taxon>
        <taxon>Sar</taxon>
        <taxon>Stramenopiles</taxon>
        <taxon>Oomycota</taxon>
        <taxon>Peronosporomycetes</taxon>
        <taxon>Peronosporales</taxon>
        <taxon>Peronosporaceae</taxon>
        <taxon>Phytophthora</taxon>
    </lineage>
</organism>
<dbReference type="Pfam" id="PF17919">
    <property type="entry name" value="RT_RNaseH_2"/>
    <property type="match status" value="1"/>
</dbReference>
<dbReference type="AlphaFoldDB" id="A0A2P4XVW2"/>
<evidence type="ECO:0000313" key="3">
    <source>
        <dbReference type="Proteomes" id="UP000237271"/>
    </source>
</evidence>
<dbReference type="SUPFAM" id="SSF56672">
    <property type="entry name" value="DNA/RNA polymerases"/>
    <property type="match status" value="1"/>
</dbReference>
<evidence type="ECO:0000313" key="2">
    <source>
        <dbReference type="EMBL" id="POM69703.1"/>
    </source>
</evidence>
<dbReference type="InterPro" id="IPR043502">
    <property type="entry name" value="DNA/RNA_pol_sf"/>
</dbReference>
<proteinExistence type="predicted"/>
<keyword evidence="3" id="KW-1185">Reference proteome</keyword>
<comment type="caution">
    <text evidence="2">The sequence shown here is derived from an EMBL/GenBank/DDBJ whole genome shotgun (WGS) entry which is preliminary data.</text>
</comment>
<gene>
    <name evidence="2" type="ORF">PHPALM_13997</name>
</gene>
<dbReference type="InterPro" id="IPR041577">
    <property type="entry name" value="RT_RNaseH_2"/>
</dbReference>
<protein>
    <recommendedName>
        <fullName evidence="1">Reverse transcriptase/retrotransposon-derived protein RNase H-like domain-containing protein</fullName>
    </recommendedName>
</protein>
<dbReference type="OrthoDB" id="9950135at2759"/>
<dbReference type="EMBL" id="NCKW01007829">
    <property type="protein sequence ID" value="POM69703.1"/>
    <property type="molecule type" value="Genomic_DNA"/>
</dbReference>